<organism evidence="2 3">
    <name type="scientific">Saccoglossus kowalevskii</name>
    <name type="common">Acorn worm</name>
    <dbReference type="NCBI Taxonomy" id="10224"/>
    <lineage>
        <taxon>Eukaryota</taxon>
        <taxon>Metazoa</taxon>
        <taxon>Hemichordata</taxon>
        <taxon>Enteropneusta</taxon>
        <taxon>Harrimaniidae</taxon>
        <taxon>Saccoglossus</taxon>
    </lineage>
</organism>
<dbReference type="RefSeq" id="XP_006824898.1">
    <property type="nucleotide sequence ID" value="XM_006824835.1"/>
</dbReference>
<feature type="compositionally biased region" description="Polar residues" evidence="1">
    <location>
        <begin position="151"/>
        <end position="177"/>
    </location>
</feature>
<keyword evidence="2" id="KW-1185">Reference proteome</keyword>
<accession>A0ABM0MY07</accession>
<protein>
    <submittedName>
        <fullName evidence="3">Nuclear pore complex protein Nup153-like isoform X2</fullName>
    </submittedName>
</protein>
<feature type="compositionally biased region" description="Low complexity" evidence="1">
    <location>
        <begin position="131"/>
        <end position="150"/>
    </location>
</feature>
<evidence type="ECO:0000313" key="3">
    <source>
        <dbReference type="RefSeq" id="XP_006824898.1"/>
    </source>
</evidence>
<feature type="region of interest" description="Disordered" evidence="1">
    <location>
        <begin position="259"/>
        <end position="287"/>
    </location>
</feature>
<dbReference type="GeneID" id="102804317"/>
<feature type="region of interest" description="Disordered" evidence="1">
    <location>
        <begin position="21"/>
        <end position="49"/>
    </location>
</feature>
<feature type="compositionally biased region" description="Low complexity" evidence="1">
    <location>
        <begin position="356"/>
        <end position="370"/>
    </location>
</feature>
<evidence type="ECO:0000313" key="2">
    <source>
        <dbReference type="Proteomes" id="UP000694865"/>
    </source>
</evidence>
<dbReference type="Proteomes" id="UP000694865">
    <property type="component" value="Unplaced"/>
</dbReference>
<proteinExistence type="predicted"/>
<reference evidence="3" key="1">
    <citation type="submission" date="2025-08" db="UniProtKB">
        <authorList>
            <consortium name="RefSeq"/>
        </authorList>
    </citation>
    <scope>IDENTIFICATION</scope>
    <source>
        <tissue evidence="3">Testes</tissue>
    </source>
</reference>
<sequence>MKTKEVEEVKRQSSDTVLYLKPMYDDEPPDENVAEETHETVPATQNGEVSKEETIEALPTLGNTVTFEQEETTGGGNLVELENELKNIQMGIDAMEAFGDPFSAGGTTPDGTRSANKTPNPFEPADPFNMGGSSDFFSPQSDSSGFSSPPINQSSAMSSPSQDLFNPFQSQPGTTSTTTNLFAAQSVPQQQQQQQPIAYGQMGYGNMGQMGAPMGGNTMAAPMGGNPMIGTQMATNMALNAPTSYSMGSAMGGGYGGMSSHSQSYVPPPTQPVKPKADPFGDLDILGKSDSGVSDVFASLGARPARAPPPVPGKSTAAAPPVSTPRTNVGQQPPVDLFGSNMMTSPSGGLTGGTSGSSNAFADQPFDAFDFGGGTAAPPSKTAPAQSSTFDNLDLFGGPAAEEPLYATVNKPKQ</sequence>
<feature type="compositionally biased region" description="Acidic residues" evidence="1">
    <location>
        <begin position="25"/>
        <end position="34"/>
    </location>
</feature>
<evidence type="ECO:0000256" key="1">
    <source>
        <dbReference type="SAM" id="MobiDB-lite"/>
    </source>
</evidence>
<feature type="compositionally biased region" description="Polar residues" evidence="1">
    <location>
        <begin position="105"/>
        <end position="119"/>
    </location>
</feature>
<gene>
    <name evidence="3" type="primary">LOC102804317</name>
</gene>
<feature type="region of interest" description="Disordered" evidence="1">
    <location>
        <begin position="100"/>
        <end position="177"/>
    </location>
</feature>
<feature type="region of interest" description="Disordered" evidence="1">
    <location>
        <begin position="302"/>
        <end position="414"/>
    </location>
</feature>
<name>A0ABM0MY07_SACKO</name>